<dbReference type="GO" id="GO:0051304">
    <property type="term" value="P:chromosome separation"/>
    <property type="evidence" value="ECO:0007669"/>
    <property type="project" value="InterPro"/>
</dbReference>
<dbReference type="PIRSF" id="PIRSF019345">
    <property type="entry name" value="ScpB"/>
    <property type="match status" value="1"/>
</dbReference>
<keyword evidence="5" id="KW-0175">Coiled coil</keyword>
<evidence type="ECO:0000313" key="7">
    <source>
        <dbReference type="EMBL" id="HIZ62377.1"/>
    </source>
</evidence>
<sequence length="199" mass="22184">MNEAQQTGALEAMLFAHAEPVETERLADALRLSAQDTEELLHDLQQRYDEQESGLTILHFEPDRWQMTTRPYYGEVVKRVLDTRRNAPLSPAALEVLAVIAYNQPVSRSFIEQVRGVDSSSTVTKLLEKGLIEEAGRLDLPGRPVAFQTTDTFLRVFGLGGLKDLPPLHDEVAEDAAAGDVQEAPMADGEERAEQLEWK</sequence>
<dbReference type="GO" id="GO:0051301">
    <property type="term" value="P:cell division"/>
    <property type="evidence" value="ECO:0007669"/>
    <property type="project" value="UniProtKB-KW"/>
</dbReference>
<dbReference type="AlphaFoldDB" id="A0A9D2JQ37"/>
<dbReference type="PANTHER" id="PTHR34298:SF2">
    <property type="entry name" value="SEGREGATION AND CONDENSATION PROTEIN B"/>
    <property type="match status" value="1"/>
</dbReference>
<feature type="coiled-coil region" evidence="5">
    <location>
        <begin position="27"/>
        <end position="54"/>
    </location>
</feature>
<protein>
    <submittedName>
        <fullName evidence="7">SMC-Scp complex subunit ScpB</fullName>
    </submittedName>
</protein>
<proteinExistence type="predicted"/>
<dbReference type="PANTHER" id="PTHR34298">
    <property type="entry name" value="SEGREGATION AND CONDENSATION PROTEIN B"/>
    <property type="match status" value="1"/>
</dbReference>
<dbReference type="Gene3D" id="1.10.10.10">
    <property type="entry name" value="Winged helix-like DNA-binding domain superfamily/Winged helix DNA-binding domain"/>
    <property type="match status" value="2"/>
</dbReference>
<feature type="region of interest" description="Disordered" evidence="6">
    <location>
        <begin position="173"/>
        <end position="199"/>
    </location>
</feature>
<evidence type="ECO:0000256" key="2">
    <source>
        <dbReference type="ARBA" id="ARBA00022618"/>
    </source>
</evidence>
<accession>A0A9D2JQ37</accession>
<feature type="compositionally biased region" description="Low complexity" evidence="6">
    <location>
        <begin position="175"/>
        <end position="184"/>
    </location>
</feature>
<keyword evidence="3" id="KW-0159">Chromosome partition</keyword>
<feature type="compositionally biased region" description="Basic and acidic residues" evidence="6">
    <location>
        <begin position="189"/>
        <end position="199"/>
    </location>
</feature>
<evidence type="ECO:0000256" key="4">
    <source>
        <dbReference type="ARBA" id="ARBA00023306"/>
    </source>
</evidence>
<evidence type="ECO:0000256" key="5">
    <source>
        <dbReference type="SAM" id="Coils"/>
    </source>
</evidence>
<evidence type="ECO:0000256" key="6">
    <source>
        <dbReference type="SAM" id="MobiDB-lite"/>
    </source>
</evidence>
<comment type="caution">
    <text evidence="7">The sequence shown here is derived from an EMBL/GenBank/DDBJ whole genome shotgun (WGS) entry which is preliminary data.</text>
</comment>
<keyword evidence="4" id="KW-0131">Cell cycle</keyword>
<organism evidence="7 8">
    <name type="scientific">Candidatus Gemmiger avistercoris</name>
    <dbReference type="NCBI Taxonomy" id="2838606"/>
    <lineage>
        <taxon>Bacteria</taxon>
        <taxon>Bacillati</taxon>
        <taxon>Bacillota</taxon>
        <taxon>Clostridia</taxon>
        <taxon>Eubacteriales</taxon>
        <taxon>Gemmiger</taxon>
    </lineage>
</organism>
<evidence type="ECO:0000256" key="3">
    <source>
        <dbReference type="ARBA" id="ARBA00022829"/>
    </source>
</evidence>
<reference evidence="7" key="1">
    <citation type="journal article" date="2021" name="PeerJ">
        <title>Extensive microbial diversity within the chicken gut microbiome revealed by metagenomics and culture.</title>
        <authorList>
            <person name="Gilroy R."/>
            <person name="Ravi A."/>
            <person name="Getino M."/>
            <person name="Pursley I."/>
            <person name="Horton D.L."/>
            <person name="Alikhan N.F."/>
            <person name="Baker D."/>
            <person name="Gharbi K."/>
            <person name="Hall N."/>
            <person name="Watson M."/>
            <person name="Adriaenssens E.M."/>
            <person name="Foster-Nyarko E."/>
            <person name="Jarju S."/>
            <person name="Secka A."/>
            <person name="Antonio M."/>
            <person name="Oren A."/>
            <person name="Chaudhuri R.R."/>
            <person name="La Ragione R."/>
            <person name="Hildebrand F."/>
            <person name="Pallen M.J."/>
        </authorList>
    </citation>
    <scope>NUCLEOTIDE SEQUENCE</scope>
    <source>
        <strain evidence="7">CHK188-11489</strain>
    </source>
</reference>
<evidence type="ECO:0000256" key="1">
    <source>
        <dbReference type="ARBA" id="ARBA00022490"/>
    </source>
</evidence>
<dbReference type="NCBIfam" id="TIGR00281">
    <property type="entry name" value="SMC-Scp complex subunit ScpB"/>
    <property type="match status" value="1"/>
</dbReference>
<dbReference type="InterPro" id="IPR036390">
    <property type="entry name" value="WH_DNA-bd_sf"/>
</dbReference>
<dbReference type="Pfam" id="PF04079">
    <property type="entry name" value="SMC_ScpB"/>
    <property type="match status" value="1"/>
</dbReference>
<dbReference type="EMBL" id="DXBF01000054">
    <property type="protein sequence ID" value="HIZ62377.1"/>
    <property type="molecule type" value="Genomic_DNA"/>
</dbReference>
<reference evidence="7" key="2">
    <citation type="submission" date="2021-04" db="EMBL/GenBank/DDBJ databases">
        <authorList>
            <person name="Gilroy R."/>
        </authorList>
    </citation>
    <scope>NUCLEOTIDE SEQUENCE</scope>
    <source>
        <strain evidence="7">CHK188-11489</strain>
    </source>
</reference>
<evidence type="ECO:0000313" key="8">
    <source>
        <dbReference type="Proteomes" id="UP000824105"/>
    </source>
</evidence>
<dbReference type="Proteomes" id="UP000824105">
    <property type="component" value="Unassembled WGS sequence"/>
</dbReference>
<dbReference type="InterPro" id="IPR005234">
    <property type="entry name" value="ScpB_csome_segregation"/>
</dbReference>
<keyword evidence="1" id="KW-0963">Cytoplasm</keyword>
<dbReference type="SUPFAM" id="SSF46785">
    <property type="entry name" value="Winged helix' DNA-binding domain"/>
    <property type="match status" value="2"/>
</dbReference>
<keyword evidence="2" id="KW-0132">Cell division</keyword>
<dbReference type="InterPro" id="IPR036388">
    <property type="entry name" value="WH-like_DNA-bd_sf"/>
</dbReference>
<name>A0A9D2JQ37_9FIRM</name>
<gene>
    <name evidence="7" type="primary">scpB</name>
    <name evidence="7" type="ORF">H9724_06385</name>
</gene>